<evidence type="ECO:0000256" key="4">
    <source>
        <dbReference type="ARBA" id="ARBA00022781"/>
    </source>
</evidence>
<dbReference type="eggNOG" id="arCOG00865">
    <property type="taxonomic scope" value="Archaea"/>
</dbReference>
<dbReference type="PANTHER" id="PTHR43389:SF4">
    <property type="entry name" value="V-TYPE PROTON ATPASE SUBUNIT B"/>
    <property type="match status" value="1"/>
</dbReference>
<dbReference type="InterPro" id="IPR055190">
    <property type="entry name" value="ATP-synt_VA_C"/>
</dbReference>
<dbReference type="GO" id="GO:0005886">
    <property type="term" value="C:plasma membrane"/>
    <property type="evidence" value="ECO:0007669"/>
    <property type="project" value="UniProtKB-SubCell"/>
</dbReference>
<feature type="domain" description="ATP synthase A/B type C-terminal" evidence="12">
    <location>
        <begin position="359"/>
        <end position="459"/>
    </location>
</feature>
<dbReference type="Pfam" id="PF22919">
    <property type="entry name" value="ATP-synt_VA_C"/>
    <property type="match status" value="1"/>
</dbReference>
<evidence type="ECO:0000256" key="9">
    <source>
        <dbReference type="SAM" id="MobiDB-lite"/>
    </source>
</evidence>
<dbReference type="GO" id="GO:0046933">
    <property type="term" value="F:proton-transporting ATP synthase activity, rotational mechanism"/>
    <property type="evidence" value="ECO:0007669"/>
    <property type="project" value="UniProtKB-UniRule"/>
</dbReference>
<organism evidence="13 14">
    <name type="scientific">Candidatus Halobonum tyrrellensis G22</name>
    <dbReference type="NCBI Taxonomy" id="1324957"/>
    <lineage>
        <taxon>Archaea</taxon>
        <taxon>Methanobacteriati</taxon>
        <taxon>Methanobacteriota</taxon>
        <taxon>Stenosarchaea group</taxon>
        <taxon>Halobacteria</taxon>
        <taxon>Halobacteriales</taxon>
        <taxon>Haloferacaceae</taxon>
        <taxon>Candidatus Halobonum</taxon>
    </lineage>
</organism>
<comment type="function">
    <text evidence="8">Component of the A-type ATP synthase that produces ATP from ADP in the presence of a proton gradient across the membrane. The B chain is a regulatory subunit.</text>
</comment>
<evidence type="ECO:0000256" key="5">
    <source>
        <dbReference type="ARBA" id="ARBA00023065"/>
    </source>
</evidence>
<dbReference type="CDD" id="cd18112">
    <property type="entry name" value="ATP-synt_V_A-type_beta_C"/>
    <property type="match status" value="1"/>
</dbReference>
<dbReference type="GO" id="GO:0042777">
    <property type="term" value="P:proton motive force-driven plasma membrane ATP synthesis"/>
    <property type="evidence" value="ECO:0007669"/>
    <property type="project" value="UniProtKB-UniRule"/>
</dbReference>
<keyword evidence="5 8" id="KW-0406">Ion transport</keyword>
<evidence type="ECO:0000256" key="3">
    <source>
        <dbReference type="ARBA" id="ARBA00022475"/>
    </source>
</evidence>
<evidence type="ECO:0000256" key="6">
    <source>
        <dbReference type="ARBA" id="ARBA00023136"/>
    </source>
</evidence>
<comment type="caution">
    <text evidence="13">The sequence shown here is derived from an EMBL/GenBank/DDBJ whole genome shotgun (WGS) entry which is preliminary data.</text>
</comment>
<evidence type="ECO:0000259" key="10">
    <source>
        <dbReference type="Pfam" id="PF00006"/>
    </source>
</evidence>
<keyword evidence="6 8" id="KW-0472">Membrane</keyword>
<feature type="domain" description="ATPase F1/V1/A1 complex alpha/beta subunit N-terminal" evidence="11">
    <location>
        <begin position="7"/>
        <end position="72"/>
    </location>
</feature>
<dbReference type="CDD" id="cd18118">
    <property type="entry name" value="ATP-synt_V_A-type_beta_N"/>
    <property type="match status" value="1"/>
</dbReference>
<dbReference type="InterPro" id="IPR027417">
    <property type="entry name" value="P-loop_NTPase"/>
</dbReference>
<proteinExistence type="inferred from homology"/>
<feature type="region of interest" description="Disordered" evidence="9">
    <location>
        <begin position="456"/>
        <end position="478"/>
    </location>
</feature>
<dbReference type="SUPFAM" id="SSF47917">
    <property type="entry name" value="C-terminal domain of alpha and beta subunits of F1 ATP synthase"/>
    <property type="match status" value="1"/>
</dbReference>
<dbReference type="InterPro" id="IPR000194">
    <property type="entry name" value="ATPase_F1/V1/A1_a/bsu_nucl-bd"/>
</dbReference>
<dbReference type="Gene3D" id="3.40.50.12240">
    <property type="match status" value="1"/>
</dbReference>
<evidence type="ECO:0000256" key="1">
    <source>
        <dbReference type="ARBA" id="ARBA00008936"/>
    </source>
</evidence>
<dbReference type="PATRIC" id="fig|1324957.4.peg.925"/>
<dbReference type="OrthoDB" id="32941at2157"/>
<dbReference type="NCBIfam" id="NF003235">
    <property type="entry name" value="PRK04196.1"/>
    <property type="match status" value="1"/>
</dbReference>
<evidence type="ECO:0000313" key="13">
    <source>
        <dbReference type="EMBL" id="ESP89260.1"/>
    </source>
</evidence>
<name>V4HEX7_9EURY</name>
<keyword evidence="4 8" id="KW-0375">Hydrogen ion transport</keyword>
<dbReference type="GO" id="GO:0005524">
    <property type="term" value="F:ATP binding"/>
    <property type="evidence" value="ECO:0007669"/>
    <property type="project" value="UniProtKB-UniRule"/>
</dbReference>
<dbReference type="Proteomes" id="UP000017840">
    <property type="component" value="Unassembled WGS sequence"/>
</dbReference>
<dbReference type="Pfam" id="PF02874">
    <property type="entry name" value="ATP-synt_ab_N"/>
    <property type="match status" value="1"/>
</dbReference>
<feature type="compositionally biased region" description="Acidic residues" evidence="9">
    <location>
        <begin position="464"/>
        <end position="478"/>
    </location>
</feature>
<sequence length="478" mass="52825">MKEYKTITEVSGPLVYAEVDEPIGYDEMVEIETPSGDTKRGQILESEDGLVAIQVFEGTTGIDRNASVRFLGETLKMPVTEDLLGRVLDGSGQPIDGGPEIVPDERQDIVGAAINPYSREYPEEFIQTGVSGIDGMNTLVRGQKLPIFSSSGLPHNELALQVARQATVPEEAAEEGDEASEFAVIFGAMGITQEEANEFMEDFERTGALERSVVFMNLADDPAVERTVTPRMALTTAEYLAFEKDYHVLVILTDMTNYCEALREIGAAREEVPGRRGYPGYMYTDLAQLYERAGRIKGEEGSVTQLPILTMPGDDETHPIPDLTGYITEGQIMMDNALNSKGIEPPINVSGSLSRLMDDGIGEGLTRADHADVKDQLFAAYAEGKDLRDLVNIVGREALSELDNKYLDFADRFEDEFVDQGFDTERSIDETIEIGWDLLSMIPKAELNRIDEEMIEEHYREETPAADDEESAEELSAD</sequence>
<evidence type="ECO:0000259" key="11">
    <source>
        <dbReference type="Pfam" id="PF02874"/>
    </source>
</evidence>
<comment type="subcellular location">
    <subcellularLocation>
        <location evidence="8">Cell membrane</location>
        <topology evidence="8">Peripheral membrane protein</topology>
    </subcellularLocation>
</comment>
<reference evidence="13 14" key="1">
    <citation type="journal article" date="2013" name="Genome Announc.">
        <title>Draft Genome Sequence of 'Candidatus Halobonum tyrrellensis' Strain G22, Isolated from the Hypersaline Waters of Lake Tyrrell, Australia.</title>
        <authorList>
            <person name="Ugalde J.A."/>
            <person name="Narasingarao P."/>
            <person name="Kuo S."/>
            <person name="Podell S."/>
            <person name="Allen E.E."/>
        </authorList>
    </citation>
    <scope>NUCLEOTIDE SEQUENCE [LARGE SCALE GENOMIC DNA]</scope>
    <source>
        <strain evidence="13 14">G22</strain>
    </source>
</reference>
<evidence type="ECO:0000256" key="7">
    <source>
        <dbReference type="ARBA" id="ARBA00023310"/>
    </source>
</evidence>
<evidence type="ECO:0000313" key="14">
    <source>
        <dbReference type="Proteomes" id="UP000017840"/>
    </source>
</evidence>
<protein>
    <recommendedName>
        <fullName evidence="8">A-type ATP synthase subunit B</fullName>
    </recommendedName>
</protein>
<dbReference type="PROSITE" id="PS00152">
    <property type="entry name" value="ATPASE_ALPHA_BETA"/>
    <property type="match status" value="1"/>
</dbReference>
<dbReference type="PIRSF" id="PIRSF039114">
    <property type="entry name" value="V-ATPsynth_beta/V-ATPase_B"/>
    <property type="match status" value="1"/>
</dbReference>
<keyword evidence="3 8" id="KW-1003">Cell membrane</keyword>
<accession>V4HEX7</accession>
<keyword evidence="13" id="KW-0378">Hydrolase</keyword>
<keyword evidence="2 8" id="KW-0813">Transport</keyword>
<keyword evidence="7 8" id="KW-0066">ATP synthesis</keyword>
<dbReference type="STRING" id="1324957.K933_04561"/>
<dbReference type="GO" id="GO:0016787">
    <property type="term" value="F:hydrolase activity"/>
    <property type="evidence" value="ECO:0007669"/>
    <property type="project" value="UniProtKB-KW"/>
</dbReference>
<dbReference type="InterPro" id="IPR022879">
    <property type="entry name" value="V-ATPase_su_B/beta"/>
</dbReference>
<dbReference type="PANTHER" id="PTHR43389">
    <property type="entry name" value="V-TYPE PROTON ATPASE SUBUNIT B"/>
    <property type="match status" value="1"/>
</dbReference>
<dbReference type="AlphaFoldDB" id="V4HEX7"/>
<keyword evidence="14" id="KW-1185">Reference proteome</keyword>
<comment type="subunit">
    <text evidence="8">Has multiple subunits with at least A(3), B(3), C, D, E, F, H, I and proteolipid K(x).</text>
</comment>
<dbReference type="InterPro" id="IPR020003">
    <property type="entry name" value="ATPase_a/bsu_AS"/>
</dbReference>
<dbReference type="Pfam" id="PF00006">
    <property type="entry name" value="ATP-synt_ab"/>
    <property type="match status" value="1"/>
</dbReference>
<dbReference type="RefSeq" id="WP_023393502.1">
    <property type="nucleotide sequence ID" value="NZ_ASGZ01000013.1"/>
</dbReference>
<comment type="similarity">
    <text evidence="1 8">Belongs to the ATPase alpha/beta chains family.</text>
</comment>
<gene>
    <name evidence="8" type="primary">atpB</name>
    <name evidence="13" type="ORF">K933_04561</name>
</gene>
<dbReference type="InterPro" id="IPR004100">
    <property type="entry name" value="ATPase_F1/V1/A1_a/bsu_N"/>
</dbReference>
<dbReference type="CDD" id="cd01135">
    <property type="entry name" value="V_A-ATPase_B"/>
    <property type="match status" value="1"/>
</dbReference>
<dbReference type="SUPFAM" id="SSF52540">
    <property type="entry name" value="P-loop containing nucleoside triphosphate hydrolases"/>
    <property type="match status" value="1"/>
</dbReference>
<dbReference type="HAMAP" id="MF_00310">
    <property type="entry name" value="ATP_synth_B_arch"/>
    <property type="match status" value="1"/>
</dbReference>
<evidence type="ECO:0000259" key="12">
    <source>
        <dbReference type="Pfam" id="PF22919"/>
    </source>
</evidence>
<dbReference type="EMBL" id="ASGZ01000013">
    <property type="protein sequence ID" value="ESP89260.1"/>
    <property type="molecule type" value="Genomic_DNA"/>
</dbReference>
<evidence type="ECO:0000256" key="8">
    <source>
        <dbReference type="HAMAP-Rule" id="MF_00310"/>
    </source>
</evidence>
<evidence type="ECO:0000256" key="2">
    <source>
        <dbReference type="ARBA" id="ARBA00022448"/>
    </source>
</evidence>
<feature type="domain" description="ATPase F1/V1/A1 complex alpha/beta subunit nucleotide-binding" evidence="10">
    <location>
        <begin position="129"/>
        <end position="354"/>
    </location>
</feature>